<dbReference type="SUPFAM" id="SSF53448">
    <property type="entry name" value="Nucleotide-diphospho-sugar transferases"/>
    <property type="match status" value="1"/>
</dbReference>
<keyword evidence="3" id="KW-0328">Glycosyltransferase</keyword>
<comment type="pathway">
    <text evidence="1">Cell wall biogenesis; cell wall polysaccharide biosynthesis.</text>
</comment>
<organism evidence="7 8">
    <name type="scientific">Rugosimonospora acidiphila</name>
    <dbReference type="NCBI Taxonomy" id="556531"/>
    <lineage>
        <taxon>Bacteria</taxon>
        <taxon>Bacillati</taxon>
        <taxon>Actinomycetota</taxon>
        <taxon>Actinomycetes</taxon>
        <taxon>Micromonosporales</taxon>
        <taxon>Micromonosporaceae</taxon>
        <taxon>Rugosimonospora</taxon>
    </lineage>
</organism>
<dbReference type="Gene3D" id="3.90.550.10">
    <property type="entry name" value="Spore Coat Polysaccharide Biosynthesis Protein SpsA, Chain A"/>
    <property type="match status" value="1"/>
</dbReference>
<gene>
    <name evidence="7" type="ORF">GCM10023322_21910</name>
</gene>
<evidence type="ECO:0000313" key="7">
    <source>
        <dbReference type="EMBL" id="GAA5183194.1"/>
    </source>
</evidence>
<dbReference type="RefSeq" id="WP_345628559.1">
    <property type="nucleotide sequence ID" value="NZ_BAABJQ010000005.1"/>
</dbReference>
<dbReference type="Proteomes" id="UP001501570">
    <property type="component" value="Unassembled WGS sequence"/>
</dbReference>
<keyword evidence="8" id="KW-1185">Reference proteome</keyword>
<name>A0ABP9RRB3_9ACTN</name>
<evidence type="ECO:0000259" key="6">
    <source>
        <dbReference type="Pfam" id="PF00535"/>
    </source>
</evidence>
<comment type="similarity">
    <text evidence="2">Belongs to the glycosyltransferase 2 family.</text>
</comment>
<reference evidence="8" key="1">
    <citation type="journal article" date="2019" name="Int. J. Syst. Evol. Microbiol.">
        <title>The Global Catalogue of Microorganisms (GCM) 10K type strain sequencing project: providing services to taxonomists for standard genome sequencing and annotation.</title>
        <authorList>
            <consortium name="The Broad Institute Genomics Platform"/>
            <consortium name="The Broad Institute Genome Sequencing Center for Infectious Disease"/>
            <person name="Wu L."/>
            <person name="Ma J."/>
        </authorList>
    </citation>
    <scope>NUCLEOTIDE SEQUENCE [LARGE SCALE GENOMIC DNA]</scope>
    <source>
        <strain evidence="8">JCM 18304</strain>
    </source>
</reference>
<dbReference type="PANTHER" id="PTHR43179">
    <property type="entry name" value="RHAMNOSYLTRANSFERASE WBBL"/>
    <property type="match status" value="1"/>
</dbReference>
<dbReference type="PANTHER" id="PTHR43179:SF12">
    <property type="entry name" value="GALACTOFURANOSYLTRANSFERASE GLFT2"/>
    <property type="match status" value="1"/>
</dbReference>
<feature type="compositionally biased region" description="Low complexity" evidence="5">
    <location>
        <begin position="429"/>
        <end position="440"/>
    </location>
</feature>
<keyword evidence="4" id="KW-0808">Transferase</keyword>
<feature type="region of interest" description="Disordered" evidence="5">
    <location>
        <begin position="351"/>
        <end position="471"/>
    </location>
</feature>
<accession>A0ABP9RRB3</accession>
<evidence type="ECO:0000256" key="2">
    <source>
        <dbReference type="ARBA" id="ARBA00006739"/>
    </source>
</evidence>
<dbReference type="InterPro" id="IPR001173">
    <property type="entry name" value="Glyco_trans_2-like"/>
</dbReference>
<dbReference type="Pfam" id="PF00535">
    <property type="entry name" value="Glycos_transf_2"/>
    <property type="match status" value="1"/>
</dbReference>
<evidence type="ECO:0000256" key="4">
    <source>
        <dbReference type="ARBA" id="ARBA00022679"/>
    </source>
</evidence>
<evidence type="ECO:0000256" key="1">
    <source>
        <dbReference type="ARBA" id="ARBA00004776"/>
    </source>
</evidence>
<dbReference type="InterPro" id="IPR029044">
    <property type="entry name" value="Nucleotide-diphossugar_trans"/>
</dbReference>
<evidence type="ECO:0000256" key="5">
    <source>
        <dbReference type="SAM" id="MobiDB-lite"/>
    </source>
</evidence>
<protein>
    <recommendedName>
        <fullName evidence="6">Glycosyltransferase 2-like domain-containing protein</fullName>
    </recommendedName>
</protein>
<comment type="caution">
    <text evidence="7">The sequence shown here is derived from an EMBL/GenBank/DDBJ whole genome shotgun (WGS) entry which is preliminary data.</text>
</comment>
<proteinExistence type="inferred from homology"/>
<evidence type="ECO:0000313" key="8">
    <source>
        <dbReference type="Proteomes" id="UP001501570"/>
    </source>
</evidence>
<evidence type="ECO:0000256" key="3">
    <source>
        <dbReference type="ARBA" id="ARBA00022676"/>
    </source>
</evidence>
<feature type="domain" description="Glycosyltransferase 2-like" evidence="6">
    <location>
        <begin position="50"/>
        <end position="117"/>
    </location>
</feature>
<sequence length="471" mass="49587">MSRDRGNDGGLSIVIPTLGRGSLDPLVRRLERQVDTAGVPVELLVVPDSDRAGPARARNRGWAAARHDWVAFLDDDVLPAPDWLAALVRDLDQPPEVGGVQGVLSVPRSGRPDDWERNTAGLARAAWATADMAYRRAALASVGGFDERFPRAYREDADLAHRVRRRGWRLVVGERRTVHPVRPAGRWVSLGAQRGNADDALLRRLYGPDWHERLDAPAGRRHRHAAVVAAGLTCAALASTALASTALASTALARVRRSGPAPISPAPTSPAPTSRALTSRALTSAALTSQALRGAALAGAAWLGGTAEFAAARARQAPGSDPAALLLTSVLIPPLAVGHWLVGWVRHRGARPWPDAADPPKRPGPVPPRTRDATSSPGRPVGDGRRPAGDHGGADHRGADRGRGGTRPAPETPPLTCGDTPAEGPEGTSIASPASSPSRSVYRGTPRESASHVRISAARPAWRSVRRGAVG</sequence>
<dbReference type="EMBL" id="BAABJQ010000005">
    <property type="protein sequence ID" value="GAA5183194.1"/>
    <property type="molecule type" value="Genomic_DNA"/>
</dbReference>
<feature type="compositionally biased region" description="Basic and acidic residues" evidence="5">
    <location>
        <begin position="382"/>
        <end position="403"/>
    </location>
</feature>